<evidence type="ECO:0000313" key="4">
    <source>
        <dbReference type="Proteomes" id="UP000243308"/>
    </source>
</evidence>
<organism evidence="3 4">
    <name type="scientific">Podila verticillata NRRL 6337</name>
    <dbReference type="NCBI Taxonomy" id="1069443"/>
    <lineage>
        <taxon>Eukaryota</taxon>
        <taxon>Fungi</taxon>
        <taxon>Fungi incertae sedis</taxon>
        <taxon>Mucoromycota</taxon>
        <taxon>Mortierellomycotina</taxon>
        <taxon>Mortierellomycetes</taxon>
        <taxon>Mortierellales</taxon>
        <taxon>Mortierellaceae</taxon>
        <taxon>Podila</taxon>
    </lineage>
</organism>
<evidence type="ECO:0000256" key="1">
    <source>
        <dbReference type="ARBA" id="ARBA00023002"/>
    </source>
</evidence>
<reference evidence="3 4" key="1">
    <citation type="submission" date="2011-02" db="EMBL/GenBank/DDBJ databases">
        <title>The Genome Sequence of Mortierella verticillata NRRL 6337.</title>
        <authorList>
            <consortium name="The Broad Institute Genome Sequencing Platform"/>
            <person name="Russ C."/>
            <person name="Cuomo C."/>
            <person name="Burger G."/>
            <person name="Gray M.W."/>
            <person name="Holland P.W.H."/>
            <person name="King N."/>
            <person name="Lang F.B.F."/>
            <person name="Roger A.J."/>
            <person name="Ruiz-Trillo I."/>
            <person name="Young S.K."/>
            <person name="Zeng Q."/>
            <person name="Gargeya S."/>
            <person name="Alvarado L."/>
            <person name="Berlin A."/>
            <person name="Chapman S.B."/>
            <person name="Chen Z."/>
            <person name="Freedman E."/>
            <person name="Gellesch M."/>
            <person name="Goldberg J."/>
            <person name="Griggs A."/>
            <person name="Gujja S."/>
            <person name="Heilman E."/>
            <person name="Heiman D."/>
            <person name="Howarth C."/>
            <person name="Mehta T."/>
            <person name="Neiman D."/>
            <person name="Pearson M."/>
            <person name="Roberts A."/>
            <person name="Saif S."/>
            <person name="Shea T."/>
            <person name="Shenoy N."/>
            <person name="Sisk P."/>
            <person name="Stolte C."/>
            <person name="Sykes S."/>
            <person name="White J."/>
            <person name="Yandava C."/>
            <person name="Haas B."/>
            <person name="Nusbaum C."/>
            <person name="Birren B."/>
        </authorList>
    </citation>
    <scope>NUCLEOTIDE SEQUENCE [LARGE SCALE GENOMIC DNA]</scope>
    <source>
        <strain evidence="3 4">NRRL 6337</strain>
    </source>
</reference>
<gene>
    <name evidence="3" type="ORF">MVEG_12037</name>
</gene>
<feature type="domain" description="NADP-dependent oxidoreductase" evidence="2">
    <location>
        <begin position="25"/>
        <end position="301"/>
    </location>
</feature>
<keyword evidence="1" id="KW-0560">Oxidoreductase</keyword>
<dbReference type="InterPro" id="IPR036812">
    <property type="entry name" value="NAD(P)_OxRdtase_dom_sf"/>
</dbReference>
<dbReference type="PANTHER" id="PTHR43364">
    <property type="entry name" value="NADH-SPECIFIC METHYLGLYOXAL REDUCTASE-RELATED"/>
    <property type="match status" value="1"/>
</dbReference>
<dbReference type="EMBL" id="KN042431">
    <property type="protein sequence ID" value="KFH62645.1"/>
    <property type="molecule type" value="Genomic_DNA"/>
</dbReference>
<dbReference type="OrthoDB" id="2310150at2759"/>
<evidence type="ECO:0000259" key="2">
    <source>
        <dbReference type="Pfam" id="PF00248"/>
    </source>
</evidence>
<dbReference type="InterPro" id="IPR023210">
    <property type="entry name" value="NADP_OxRdtase_dom"/>
</dbReference>
<proteinExistence type="predicted"/>
<accession>A0A086TL18</accession>
<sequence length="326" mass="36857">MTFGLETTDSAKTTVRVRGIDNIKPFLETFHKFGHTELDTARIYCLGDTETALGLLPTDDFKIATKVWPTIPGSHGPEHLGRIFRESLAALKADKVDILYLHSPDYTTPFDVTIREIDALYREGLFERFGLSNFAAWQVTLIHQMCKQNGYVLPTVYQGMYNGITRDVVRELLPCLKALKINFYAYNPIAGGLLSGRYRFDENDSEGRFDVKTGYGKIYRDRYWNNLFFEAVRNLTKAAEENHLTLLEASLRWMVHHSGLGPNDGIIIGASSLHHLEDNLKELAKGPLPEAMVTAFDEAWEHVKVACAPYFKDEVSAKFISAVNTK</sequence>
<dbReference type="CDD" id="cd19075">
    <property type="entry name" value="AKR_AKR7A1-5"/>
    <property type="match status" value="1"/>
</dbReference>
<dbReference type="Proteomes" id="UP000243308">
    <property type="component" value="Unassembled WGS sequence"/>
</dbReference>
<evidence type="ECO:0000313" key="3">
    <source>
        <dbReference type="EMBL" id="KFH62645.1"/>
    </source>
</evidence>
<dbReference type="Pfam" id="PF00248">
    <property type="entry name" value="Aldo_ket_red"/>
    <property type="match status" value="1"/>
</dbReference>
<name>A0A086TL18_9FUNG</name>
<dbReference type="SUPFAM" id="SSF51430">
    <property type="entry name" value="NAD(P)-linked oxidoreductase"/>
    <property type="match status" value="1"/>
</dbReference>
<dbReference type="AlphaFoldDB" id="A0A086TL18"/>
<dbReference type="Gene3D" id="3.20.20.100">
    <property type="entry name" value="NADP-dependent oxidoreductase domain"/>
    <property type="match status" value="1"/>
</dbReference>
<protein>
    <recommendedName>
        <fullName evidence="2">NADP-dependent oxidoreductase domain-containing protein</fullName>
    </recommendedName>
</protein>
<dbReference type="GO" id="GO:0016491">
    <property type="term" value="F:oxidoreductase activity"/>
    <property type="evidence" value="ECO:0007669"/>
    <property type="project" value="UniProtKB-KW"/>
</dbReference>
<keyword evidence="4" id="KW-1185">Reference proteome</keyword>
<dbReference type="InterPro" id="IPR050523">
    <property type="entry name" value="AKR_Detox_Biosynth"/>
</dbReference>
<dbReference type="PANTHER" id="PTHR43364:SF4">
    <property type="entry name" value="NAD(P)-LINKED OXIDOREDUCTASE SUPERFAMILY PROTEIN"/>
    <property type="match status" value="1"/>
</dbReference>